<dbReference type="Proteomes" id="UP000274756">
    <property type="component" value="Unassembled WGS sequence"/>
</dbReference>
<keyword evidence="4" id="KW-1185">Reference proteome</keyword>
<reference evidence="5" key="1">
    <citation type="submission" date="2017-02" db="UniProtKB">
        <authorList>
            <consortium name="WormBaseParasite"/>
        </authorList>
    </citation>
    <scope>IDENTIFICATION</scope>
</reference>
<dbReference type="AlphaFoldDB" id="A0A0N4UFB2"/>
<evidence type="ECO:0000313" key="4">
    <source>
        <dbReference type="Proteomes" id="UP000274756"/>
    </source>
</evidence>
<sequence length="449" mass="52140">MRLLPSNLLLQIAKKQLQFEEHREIAKQCRDEAIRHKEEGEHWKKEYNRLLDMYKRKDADIEKLKKEINLFKRNQKSKESEIEPLKKRASHLQKIAERSQKKKLEDIIKEKDKLIEKYELNKQRLEKHLELSIAKKAHERGNLALNALHSQAVNRASNKAPICAATKIKYIRNDDECAENEFGNMNRGRKIVHWNEPLATAIAPSTAAAVSLEPNADMLLTRSEKNIFGCASLYKGSNGDFTVYTQTYCGCHCYEYSNTDVRWIYRNKRFMLYYYGQARSTTLEINYGETIIRHFLIGRLEIYRKSNETTLVMPCGRRIETIRRPNSELYTEIFEEDGTVSTFHPDGTKTKRLASKISSERCDGSKVSLVNNDSFAWISKDYTVRRFKNGDVKVRLNNIDTSIAMMMVDAGTVKHLSGHATGPNRYCFEWGTKARERSRLAVSRVLEQL</sequence>
<evidence type="ECO:0000313" key="2">
    <source>
        <dbReference type="EMBL" id="VDN51078.1"/>
    </source>
</evidence>
<dbReference type="WBParaSite" id="DME_0000611201-mRNA-1">
    <property type="protein sequence ID" value="DME_0000611201-mRNA-1"/>
    <property type="gene ID" value="DME_0000611201"/>
</dbReference>
<dbReference type="Gene3D" id="2.60.450.20">
    <property type="match status" value="1"/>
</dbReference>
<evidence type="ECO:0000256" key="1">
    <source>
        <dbReference type="SAM" id="Coils"/>
    </source>
</evidence>
<dbReference type="Proteomes" id="UP000038040">
    <property type="component" value="Unplaced"/>
</dbReference>
<feature type="coiled-coil region" evidence="1">
    <location>
        <begin position="47"/>
        <end position="135"/>
    </location>
</feature>
<keyword evidence="1" id="KW-0175">Coiled coil</keyword>
<organism evidence="3 5">
    <name type="scientific">Dracunculus medinensis</name>
    <name type="common">Guinea worm</name>
    <dbReference type="NCBI Taxonomy" id="318479"/>
    <lineage>
        <taxon>Eukaryota</taxon>
        <taxon>Metazoa</taxon>
        <taxon>Ecdysozoa</taxon>
        <taxon>Nematoda</taxon>
        <taxon>Chromadorea</taxon>
        <taxon>Rhabditida</taxon>
        <taxon>Spirurina</taxon>
        <taxon>Dracunculoidea</taxon>
        <taxon>Dracunculidae</taxon>
        <taxon>Dracunculus</taxon>
    </lineage>
</organism>
<evidence type="ECO:0000313" key="5">
    <source>
        <dbReference type="WBParaSite" id="DME_0000611201-mRNA-1"/>
    </source>
</evidence>
<gene>
    <name evidence="2" type="ORF">DME_LOCUS1051</name>
</gene>
<dbReference type="InterPro" id="IPR047002">
    <property type="entry name" value="Tcp10_C_sf"/>
</dbReference>
<dbReference type="EMBL" id="UYYG01000012">
    <property type="protein sequence ID" value="VDN51078.1"/>
    <property type="molecule type" value="Genomic_DNA"/>
</dbReference>
<reference evidence="2 4" key="2">
    <citation type="submission" date="2018-11" db="EMBL/GenBank/DDBJ databases">
        <authorList>
            <consortium name="Pathogen Informatics"/>
        </authorList>
    </citation>
    <scope>NUCLEOTIDE SEQUENCE [LARGE SCALE GENOMIC DNA]</scope>
</reference>
<evidence type="ECO:0000313" key="3">
    <source>
        <dbReference type="Proteomes" id="UP000038040"/>
    </source>
</evidence>
<proteinExistence type="predicted"/>
<protein>
    <submittedName>
        <fullName evidence="2 5">Uncharacterized protein</fullName>
    </submittedName>
</protein>
<dbReference type="OrthoDB" id="5857768at2759"/>
<dbReference type="STRING" id="318479.A0A0N4UFB2"/>
<name>A0A0N4UFB2_DRAME</name>
<accession>A0A0N4UFB2</accession>